<feature type="compositionally biased region" description="Low complexity" evidence="3">
    <location>
        <begin position="219"/>
        <end position="239"/>
    </location>
</feature>
<feature type="compositionally biased region" description="Basic and acidic residues" evidence="3">
    <location>
        <begin position="287"/>
        <end position="326"/>
    </location>
</feature>
<dbReference type="InterPro" id="IPR036779">
    <property type="entry name" value="LysM_dom_sf"/>
</dbReference>
<keyword evidence="2" id="KW-0378">Hydrolase</keyword>
<dbReference type="AlphaFoldDB" id="A0A1E7K0H1"/>
<evidence type="ECO:0000313" key="6">
    <source>
        <dbReference type="EMBL" id="OEU97424.1"/>
    </source>
</evidence>
<dbReference type="InterPro" id="IPR010618">
    <property type="entry name" value="RPF"/>
</dbReference>
<name>A0A1E7K0H1_9ACTN</name>
<protein>
    <recommendedName>
        <fullName evidence="5">LysM domain-containing protein</fullName>
    </recommendedName>
</protein>
<sequence>MRSGNGRHRRPRQAPALFVAAGVTGAGIALPLLGATGAHAADAQPWDRVADCESGGAWSANDSNGYYGGLQLDLDTWKYYGGTMYAERPDLATRSQQIAVGEKILQSEGPRAFPQCGGDLKLEVPGSDEDADPSGEPSQDPADSAGKADPSGRPDDAGKSGESGKPDAQHPETDPSPDASDSPTDKDGDDGAGDPDRGGDSDRDSEKPESGESGTPQQPSDDSSSEAPGSGASESGSPDSDADDDTATGSDSAGDTSGWSDLGPSSPNRLKSPSDSDRSGQGKHRGRPAEERPGHDERGERPSRGGERDRADESGGRHRITVRDGDSLARIAAEQDVEGGWSELYAQNRETVGDDPDLIRPGQHLTL</sequence>
<accession>A0A1E7K0H1</accession>
<evidence type="ECO:0000256" key="4">
    <source>
        <dbReference type="SAM" id="SignalP"/>
    </source>
</evidence>
<dbReference type="RefSeq" id="WP_026004682.1">
    <property type="nucleotide sequence ID" value="NZ_LJGV01000022.1"/>
</dbReference>
<evidence type="ECO:0000259" key="5">
    <source>
        <dbReference type="PROSITE" id="PS51782"/>
    </source>
</evidence>
<evidence type="ECO:0000256" key="3">
    <source>
        <dbReference type="SAM" id="MobiDB-lite"/>
    </source>
</evidence>
<dbReference type="Pfam" id="PF01476">
    <property type="entry name" value="LysM"/>
    <property type="match status" value="1"/>
</dbReference>
<dbReference type="EMBL" id="LJGV01000022">
    <property type="protein sequence ID" value="OEU97424.1"/>
    <property type="molecule type" value="Genomic_DNA"/>
</dbReference>
<proteinExistence type="inferred from homology"/>
<feature type="compositionally biased region" description="Basic and acidic residues" evidence="3">
    <location>
        <begin position="194"/>
        <end position="210"/>
    </location>
</feature>
<feature type="region of interest" description="Disordered" evidence="3">
    <location>
        <begin position="109"/>
        <end position="326"/>
    </location>
</feature>
<dbReference type="PANTHER" id="PTHR34700:SF4">
    <property type="entry name" value="PHAGE-LIKE ELEMENT PBSX PROTEIN XKDP"/>
    <property type="match status" value="1"/>
</dbReference>
<dbReference type="Proteomes" id="UP000175829">
    <property type="component" value="Unassembled WGS sequence"/>
</dbReference>
<evidence type="ECO:0000313" key="7">
    <source>
        <dbReference type="Proteomes" id="UP000175829"/>
    </source>
</evidence>
<dbReference type="GO" id="GO:0016787">
    <property type="term" value="F:hydrolase activity"/>
    <property type="evidence" value="ECO:0007669"/>
    <property type="project" value="UniProtKB-KW"/>
</dbReference>
<dbReference type="InterPro" id="IPR018392">
    <property type="entry name" value="LysM"/>
</dbReference>
<feature type="region of interest" description="Disordered" evidence="3">
    <location>
        <begin position="347"/>
        <end position="367"/>
    </location>
</feature>
<dbReference type="InterPro" id="IPR052196">
    <property type="entry name" value="Bact_Kbp"/>
</dbReference>
<dbReference type="Gene3D" id="1.10.530.10">
    <property type="match status" value="1"/>
</dbReference>
<feature type="compositionally biased region" description="Low complexity" evidence="3">
    <location>
        <begin position="247"/>
        <end position="261"/>
    </location>
</feature>
<dbReference type="PROSITE" id="PS51782">
    <property type="entry name" value="LYSM"/>
    <property type="match status" value="1"/>
</dbReference>
<feature type="compositionally biased region" description="Basic and acidic residues" evidence="3">
    <location>
        <begin position="150"/>
        <end position="173"/>
    </location>
</feature>
<organism evidence="6 7">
    <name type="scientific">Streptomyces qinglanensis</name>
    <dbReference type="NCBI Taxonomy" id="943816"/>
    <lineage>
        <taxon>Bacteria</taxon>
        <taxon>Bacillati</taxon>
        <taxon>Actinomycetota</taxon>
        <taxon>Actinomycetes</taxon>
        <taxon>Kitasatosporales</taxon>
        <taxon>Streptomycetaceae</taxon>
        <taxon>Streptomyces</taxon>
    </lineage>
</organism>
<evidence type="ECO:0000256" key="2">
    <source>
        <dbReference type="ARBA" id="ARBA00022801"/>
    </source>
</evidence>
<dbReference type="CDD" id="cd00118">
    <property type="entry name" value="LysM"/>
    <property type="match status" value="1"/>
</dbReference>
<comment type="caution">
    <text evidence="6">The sequence shown here is derived from an EMBL/GenBank/DDBJ whole genome shotgun (WGS) entry which is preliminary data.</text>
</comment>
<dbReference type="CDD" id="cd13925">
    <property type="entry name" value="RPF"/>
    <property type="match status" value="1"/>
</dbReference>
<keyword evidence="4" id="KW-0732">Signal</keyword>
<reference evidence="6 7" key="1">
    <citation type="journal article" date="2016" name="Front. Microbiol.">
        <title>Comparative Genomics Analysis of Streptomyces Species Reveals Their Adaptation to the Marine Environment and Their Diversity at the Genomic Level.</title>
        <authorList>
            <person name="Tian X."/>
            <person name="Zhang Z."/>
            <person name="Yang T."/>
            <person name="Chen M."/>
            <person name="Li J."/>
            <person name="Chen F."/>
            <person name="Yang J."/>
            <person name="Li W."/>
            <person name="Zhang B."/>
            <person name="Zhang Z."/>
            <person name="Wu J."/>
            <person name="Zhang C."/>
            <person name="Long L."/>
            <person name="Xiao J."/>
        </authorList>
    </citation>
    <scope>NUCLEOTIDE SEQUENCE [LARGE SCALE GENOMIC DNA]</scope>
    <source>
        <strain evidence="6 7">SCSIO M10379</strain>
    </source>
</reference>
<feature type="chain" id="PRO_5009196150" description="LysM domain-containing protein" evidence="4">
    <location>
        <begin position="41"/>
        <end position="367"/>
    </location>
</feature>
<dbReference type="PANTHER" id="PTHR34700">
    <property type="entry name" value="POTASSIUM BINDING PROTEIN KBP"/>
    <property type="match status" value="1"/>
</dbReference>
<feature type="signal peptide" evidence="4">
    <location>
        <begin position="1"/>
        <end position="40"/>
    </location>
</feature>
<feature type="domain" description="LysM" evidence="5">
    <location>
        <begin position="318"/>
        <end position="367"/>
    </location>
</feature>
<dbReference type="SUPFAM" id="SSF53955">
    <property type="entry name" value="Lysozyme-like"/>
    <property type="match status" value="1"/>
</dbReference>
<dbReference type="InterPro" id="IPR023346">
    <property type="entry name" value="Lysozyme-like_dom_sf"/>
</dbReference>
<gene>
    <name evidence="6" type="ORF">AN217_05570</name>
</gene>
<dbReference type="PATRIC" id="fig|943816.4.peg.464"/>
<evidence type="ECO:0000256" key="1">
    <source>
        <dbReference type="ARBA" id="ARBA00010830"/>
    </source>
</evidence>
<dbReference type="Pfam" id="PF06737">
    <property type="entry name" value="Transglycosylas"/>
    <property type="match status" value="1"/>
</dbReference>
<comment type="similarity">
    <text evidence="1">Belongs to the transglycosylase family. Rpf subfamily.</text>
</comment>
<dbReference type="Gene3D" id="3.10.350.10">
    <property type="entry name" value="LysM domain"/>
    <property type="match status" value="1"/>
</dbReference>